<organism evidence="1 2">
    <name type="scientific">Cohnella xylanilytica</name>
    <dbReference type="NCBI Taxonomy" id="557555"/>
    <lineage>
        <taxon>Bacteria</taxon>
        <taxon>Bacillati</taxon>
        <taxon>Bacillota</taxon>
        <taxon>Bacilli</taxon>
        <taxon>Bacillales</taxon>
        <taxon>Paenibacillaceae</taxon>
        <taxon>Cohnella</taxon>
    </lineage>
</organism>
<gene>
    <name evidence="1" type="ORF">H7B90_23395</name>
</gene>
<evidence type="ECO:0000313" key="1">
    <source>
        <dbReference type="EMBL" id="MBB6694345.1"/>
    </source>
</evidence>
<comment type="caution">
    <text evidence="1">The sequence shown here is derived from an EMBL/GenBank/DDBJ whole genome shotgun (WGS) entry which is preliminary data.</text>
</comment>
<dbReference type="Gene3D" id="3.50.30.50">
    <property type="entry name" value="Putative cyclase"/>
    <property type="match status" value="2"/>
</dbReference>
<dbReference type="EMBL" id="JACJVR010000090">
    <property type="protein sequence ID" value="MBB6694345.1"/>
    <property type="molecule type" value="Genomic_DNA"/>
</dbReference>
<accession>A0A841U1E0</accession>
<dbReference type="SUPFAM" id="SSF102198">
    <property type="entry name" value="Putative cyclase"/>
    <property type="match status" value="1"/>
</dbReference>
<proteinExistence type="predicted"/>
<protein>
    <submittedName>
        <fullName evidence="1">Cyclase family protein</fullName>
    </submittedName>
</protein>
<dbReference type="InterPro" id="IPR007325">
    <property type="entry name" value="KFase/CYL"/>
</dbReference>
<keyword evidence="2" id="KW-1185">Reference proteome</keyword>
<evidence type="ECO:0000313" key="2">
    <source>
        <dbReference type="Proteomes" id="UP000553776"/>
    </source>
</evidence>
<dbReference type="GO" id="GO:0019441">
    <property type="term" value="P:L-tryptophan catabolic process to kynurenine"/>
    <property type="evidence" value="ECO:0007669"/>
    <property type="project" value="InterPro"/>
</dbReference>
<dbReference type="GO" id="GO:0004061">
    <property type="term" value="F:arylformamidase activity"/>
    <property type="evidence" value="ECO:0007669"/>
    <property type="project" value="InterPro"/>
</dbReference>
<reference evidence="1 2" key="1">
    <citation type="submission" date="2020-08" db="EMBL/GenBank/DDBJ databases">
        <title>Cohnella phylogeny.</title>
        <authorList>
            <person name="Dunlap C."/>
        </authorList>
    </citation>
    <scope>NUCLEOTIDE SEQUENCE [LARGE SCALE GENOMIC DNA]</scope>
    <source>
        <strain evidence="1 2">DSM 25239</strain>
    </source>
</reference>
<dbReference type="Pfam" id="PF04199">
    <property type="entry name" value="Cyclase"/>
    <property type="match status" value="1"/>
</dbReference>
<dbReference type="Proteomes" id="UP000553776">
    <property type="component" value="Unassembled WGS sequence"/>
</dbReference>
<sequence>MKWIDLSLPIYNGMPVYPGDPEVTVEVAHTHEERSWELRRLSLGTHTGTHVDAPSHMHAGAASLDELPPERFCGPSRLVRLSDEWPSGIGLFFAESVGADSFERIAAANPPFVGGELSEELERALLGRGIPTYTDLYRLDRIPLGKDFMFYGFPLRIAGGDGSPVRAVAMLDE</sequence>
<dbReference type="InterPro" id="IPR037175">
    <property type="entry name" value="KFase_sf"/>
</dbReference>
<name>A0A841U1E0_9BACL</name>
<dbReference type="PANTHER" id="PTHR31118:SF12">
    <property type="entry name" value="CYCLASE-LIKE PROTEIN 2"/>
    <property type="match status" value="1"/>
</dbReference>
<dbReference type="RefSeq" id="WP_185138389.1">
    <property type="nucleotide sequence ID" value="NZ_BORM01000002.1"/>
</dbReference>
<dbReference type="PANTHER" id="PTHR31118">
    <property type="entry name" value="CYCLASE-LIKE PROTEIN 2"/>
    <property type="match status" value="1"/>
</dbReference>
<dbReference type="AlphaFoldDB" id="A0A841U1E0"/>